<comment type="caution">
    <text evidence="3">The sequence shown here is derived from an EMBL/GenBank/DDBJ whole genome shotgun (WGS) entry which is preliminary data.</text>
</comment>
<dbReference type="Pfam" id="PF02720">
    <property type="entry name" value="DUF222"/>
    <property type="match status" value="1"/>
</dbReference>
<organism evidence="3 4">
    <name type="scientific">Arthrobacter cryoconiti</name>
    <dbReference type="NCBI Taxonomy" id="748907"/>
    <lineage>
        <taxon>Bacteria</taxon>
        <taxon>Bacillati</taxon>
        <taxon>Actinomycetota</taxon>
        <taxon>Actinomycetes</taxon>
        <taxon>Micrococcales</taxon>
        <taxon>Micrococcaceae</taxon>
        <taxon>Arthrobacter</taxon>
    </lineage>
</organism>
<sequence length="670" mass="72216">MSNWERMPLDQATEATGDVAAVDVASVIRAIALPSIEPFGSDNPDLTGLPAYLPASTPDPIPASIVSVARGVYDAALATLAELKRLEDATAACKASVVDRMMCASRLEAVALELDQWQTGISDSSTCSDIALTLCVPERTASALAHQSTELIASHPHTHTALQAGVLSWRHAVIIMDESAILAETPGLDAAVAASFEQRLLALAPDTTATGFASKARRARESTHPESLVTRTKLAYAKREMILEPGKDGMSWLTLHLPAPAAEGIWVNCTRSARNLKYQAAGDHRKNGLSGEHRAGEHRTLSQLRVDIAAALLLGQHPLPTKADTTATASKISTPRPNRSPSEKEFASVIVPPFDPPTPNNEPSENFGVCVVPDWAHRSEHIPEGQDFGTVSPLVGVVCDSPLVGTLPSDGSGYVDGIVDGIPEDPLQEYLEQLDAIRDGAVIADPPSPEAQILLTVPFLGALGITDEPAELAGYGPIPESIARKLLGNSGTFLRVLTDPVSNKPLDLNPERYRSRDVEKAVLRALAGSCYFPGCTNSVLDTDLDHLTSWDHGGRSTSDNRRPACKRHHILKHFKDDKDRHGRYRTDRDPSRAAIKLRGWTPSTTPDGRVGWRSPSGKYHPPLNNETRAPSYPKWIKQCISRTINRALHEPETAEPSSAASRPHVPFVTS</sequence>
<proteinExistence type="predicted"/>
<dbReference type="RefSeq" id="WP_230066323.1">
    <property type="nucleotide sequence ID" value="NZ_BAABLL010000019.1"/>
</dbReference>
<feature type="region of interest" description="Disordered" evidence="1">
    <location>
        <begin position="598"/>
        <end position="625"/>
    </location>
</feature>
<dbReference type="CDD" id="cd00085">
    <property type="entry name" value="HNHc"/>
    <property type="match status" value="1"/>
</dbReference>
<keyword evidence="4" id="KW-1185">Reference proteome</keyword>
<evidence type="ECO:0000259" key="2">
    <source>
        <dbReference type="Pfam" id="PF02720"/>
    </source>
</evidence>
<protein>
    <submittedName>
        <fullName evidence="3">DUF222 domain-containing protein</fullName>
    </submittedName>
</protein>
<feature type="region of interest" description="Disordered" evidence="1">
    <location>
        <begin position="320"/>
        <end position="344"/>
    </location>
</feature>
<evidence type="ECO:0000313" key="3">
    <source>
        <dbReference type="EMBL" id="MFC4264700.1"/>
    </source>
</evidence>
<evidence type="ECO:0000256" key="1">
    <source>
        <dbReference type="SAM" id="MobiDB-lite"/>
    </source>
</evidence>
<evidence type="ECO:0000313" key="4">
    <source>
        <dbReference type="Proteomes" id="UP001595773"/>
    </source>
</evidence>
<dbReference type="InterPro" id="IPR003870">
    <property type="entry name" value="DUF222"/>
</dbReference>
<gene>
    <name evidence="3" type="ORF">ACFOW9_03695</name>
</gene>
<accession>A0ABV8QYG6</accession>
<dbReference type="InterPro" id="IPR003615">
    <property type="entry name" value="HNH_nuc"/>
</dbReference>
<reference evidence="4" key="1">
    <citation type="journal article" date="2019" name="Int. J. Syst. Evol. Microbiol.">
        <title>The Global Catalogue of Microorganisms (GCM) 10K type strain sequencing project: providing services to taxonomists for standard genome sequencing and annotation.</title>
        <authorList>
            <consortium name="The Broad Institute Genomics Platform"/>
            <consortium name="The Broad Institute Genome Sequencing Center for Infectious Disease"/>
            <person name="Wu L."/>
            <person name="Ma J."/>
        </authorList>
    </citation>
    <scope>NUCLEOTIDE SEQUENCE [LARGE SCALE GENOMIC DNA]</scope>
    <source>
        <strain evidence="4">CGMCC 1.10698</strain>
    </source>
</reference>
<feature type="region of interest" description="Disordered" evidence="1">
    <location>
        <begin position="650"/>
        <end position="670"/>
    </location>
</feature>
<feature type="compositionally biased region" description="Polar residues" evidence="1">
    <location>
        <begin position="323"/>
        <end position="340"/>
    </location>
</feature>
<dbReference type="EMBL" id="JBHSCQ010000005">
    <property type="protein sequence ID" value="MFC4264700.1"/>
    <property type="molecule type" value="Genomic_DNA"/>
</dbReference>
<name>A0ABV8QYG6_9MICC</name>
<dbReference type="Gene3D" id="1.10.30.50">
    <property type="match status" value="1"/>
</dbReference>
<feature type="domain" description="DUF222" evidence="2">
    <location>
        <begin position="79"/>
        <end position="313"/>
    </location>
</feature>
<dbReference type="Proteomes" id="UP001595773">
    <property type="component" value="Unassembled WGS sequence"/>
</dbReference>